<dbReference type="REBASE" id="20622">
    <property type="entry name" value="Bbr47MrrP"/>
</dbReference>
<keyword evidence="1" id="KW-0812">Transmembrane</keyword>
<keyword evidence="5" id="KW-1185">Reference proteome</keyword>
<feature type="domain" description="Restriction endonuclease type IV Mrr" evidence="3">
    <location>
        <begin position="71"/>
        <end position="180"/>
    </location>
</feature>
<protein>
    <recommendedName>
        <fullName evidence="6">Restriction endonuclease</fullName>
    </recommendedName>
</protein>
<evidence type="ECO:0000313" key="4">
    <source>
        <dbReference type="EMBL" id="BAH44487.1"/>
    </source>
</evidence>
<dbReference type="Gene3D" id="3.40.1350.10">
    <property type="match status" value="1"/>
</dbReference>
<evidence type="ECO:0000256" key="1">
    <source>
        <dbReference type="SAM" id="Phobius"/>
    </source>
</evidence>
<reference evidence="4 5" key="1">
    <citation type="submission" date="2005-03" db="EMBL/GenBank/DDBJ databases">
        <title>Brevibacillus brevis strain 47, complete genome.</title>
        <authorList>
            <person name="Hosoyama A."/>
            <person name="Yamada R."/>
            <person name="Hongo Y."/>
            <person name="Terui Y."/>
            <person name="Ankai A."/>
            <person name="Masuyama W."/>
            <person name="Sekiguchi M."/>
            <person name="Takeda T."/>
            <person name="Asano K."/>
            <person name="Ohji S."/>
            <person name="Ichikawa N."/>
            <person name="Narita S."/>
            <person name="Aoki N."/>
            <person name="Miura H."/>
            <person name="Matsushita S."/>
            <person name="Sekigawa T."/>
            <person name="Yamagata H."/>
            <person name="Yoshikawa H."/>
            <person name="Udaka S."/>
            <person name="Tanikawa S."/>
            <person name="Fujita N."/>
        </authorList>
    </citation>
    <scope>NUCLEOTIDE SEQUENCE [LARGE SCALE GENOMIC DNA]</scope>
    <source>
        <strain evidence="5">47 / JCM 6285 / NBRC 100599</strain>
    </source>
</reference>
<dbReference type="GO" id="GO:0003916">
    <property type="term" value="F:DNA topoisomerase activity"/>
    <property type="evidence" value="ECO:0007669"/>
    <property type="project" value="InterPro"/>
</dbReference>
<dbReference type="Proteomes" id="UP000001877">
    <property type="component" value="Chromosome"/>
</dbReference>
<dbReference type="GO" id="GO:0006265">
    <property type="term" value="P:DNA topological change"/>
    <property type="evidence" value="ECO:0007669"/>
    <property type="project" value="InterPro"/>
</dbReference>
<dbReference type="GO" id="GO:0009307">
    <property type="term" value="P:DNA restriction-modification system"/>
    <property type="evidence" value="ECO:0007669"/>
    <property type="project" value="InterPro"/>
</dbReference>
<evidence type="ECO:0000259" key="2">
    <source>
        <dbReference type="Pfam" id="PF01396"/>
    </source>
</evidence>
<dbReference type="KEGG" id="bbe:BBR47_35100"/>
<dbReference type="eggNOG" id="COG1787">
    <property type="taxonomic scope" value="Bacteria"/>
</dbReference>
<dbReference type="InterPro" id="IPR011856">
    <property type="entry name" value="tRNA_endonuc-like_dom_sf"/>
</dbReference>
<dbReference type="SUPFAM" id="SSF57783">
    <property type="entry name" value="Zinc beta-ribbon"/>
    <property type="match status" value="1"/>
</dbReference>
<name>C0ZFC8_BREBN</name>
<dbReference type="STRING" id="358681.BBR47_35100"/>
<dbReference type="HOGENOM" id="CLU_101688_2_1_9"/>
<evidence type="ECO:0008006" key="6">
    <source>
        <dbReference type="Google" id="ProtNLM"/>
    </source>
</evidence>
<organism evidence="4 5">
    <name type="scientific">Brevibacillus brevis (strain 47 / JCM 6285 / NBRC 100599)</name>
    <dbReference type="NCBI Taxonomy" id="358681"/>
    <lineage>
        <taxon>Bacteria</taxon>
        <taxon>Bacillati</taxon>
        <taxon>Bacillota</taxon>
        <taxon>Bacilli</taxon>
        <taxon>Bacillales</taxon>
        <taxon>Paenibacillaceae</taxon>
        <taxon>Brevibacillus</taxon>
    </lineage>
</organism>
<evidence type="ECO:0000313" key="5">
    <source>
        <dbReference type="Proteomes" id="UP000001877"/>
    </source>
</evidence>
<dbReference type="Pfam" id="PF04471">
    <property type="entry name" value="Mrr_cat"/>
    <property type="match status" value="1"/>
</dbReference>
<feature type="domain" description="DNA topoisomerase type IA zn finger" evidence="2">
    <location>
        <begin position="204"/>
        <end position="235"/>
    </location>
</feature>
<dbReference type="GO" id="GO:0005694">
    <property type="term" value="C:chromosome"/>
    <property type="evidence" value="ECO:0007669"/>
    <property type="project" value="InterPro"/>
</dbReference>
<dbReference type="PANTHER" id="PTHR30015:SF6">
    <property type="entry name" value="SLL1429 PROTEIN"/>
    <property type="match status" value="1"/>
</dbReference>
<evidence type="ECO:0000259" key="3">
    <source>
        <dbReference type="Pfam" id="PF04471"/>
    </source>
</evidence>
<dbReference type="InterPro" id="IPR013498">
    <property type="entry name" value="Topo_IA_Znf"/>
</dbReference>
<gene>
    <name evidence="4" type="ordered locus">BBR47_35100</name>
</gene>
<dbReference type="InterPro" id="IPR007560">
    <property type="entry name" value="Restrct_endonuc_IV_Mrr"/>
</dbReference>
<keyword evidence="1" id="KW-0472">Membrane</keyword>
<dbReference type="GO" id="GO:0015666">
    <property type="term" value="F:restriction endodeoxyribonuclease activity"/>
    <property type="evidence" value="ECO:0007669"/>
    <property type="project" value="TreeGrafter"/>
</dbReference>
<dbReference type="GO" id="GO:0003677">
    <property type="term" value="F:DNA binding"/>
    <property type="evidence" value="ECO:0007669"/>
    <property type="project" value="InterPro"/>
</dbReference>
<dbReference type="SUPFAM" id="SSF52980">
    <property type="entry name" value="Restriction endonuclease-like"/>
    <property type="match status" value="1"/>
</dbReference>
<accession>C0ZFC8</accession>
<dbReference type="RefSeq" id="WP_015891784.1">
    <property type="nucleotide sequence ID" value="NC_012491.1"/>
</dbReference>
<dbReference type="EMBL" id="AP008955">
    <property type="protein sequence ID" value="BAH44487.1"/>
    <property type="molecule type" value="Genomic_DNA"/>
</dbReference>
<dbReference type="Gene3D" id="3.30.65.10">
    <property type="entry name" value="Bacterial Topoisomerase I, domain 1"/>
    <property type="match status" value="1"/>
</dbReference>
<dbReference type="PANTHER" id="PTHR30015">
    <property type="entry name" value="MRR RESTRICTION SYSTEM PROTEIN"/>
    <property type="match status" value="1"/>
</dbReference>
<dbReference type="AlphaFoldDB" id="C0ZFC8"/>
<keyword evidence="1" id="KW-1133">Transmembrane helix</keyword>
<feature type="transmembrane region" description="Helical" evidence="1">
    <location>
        <begin position="12"/>
        <end position="29"/>
    </location>
</feature>
<dbReference type="InterPro" id="IPR011335">
    <property type="entry name" value="Restrct_endonuc-II-like"/>
</dbReference>
<sequence>MARRRKKGDDPISQLVGLLSLFAFGGAYYYTNSFIIGGIAFAAVMGAALWISIAQSAKREERLRKSGIREIDKMDGLQFEQYLGLLFRSQGYKVEVTRASGDFGADLILQKNGTKTVVQAKRYSKNVGIEAIQQVVGAMKHYGALGSWVVTNRDFTDAAYKLAASNGVKLINREALIEMILLMNPTAKPDPKKVIAQFQSKTHICDKCRSQMVLRKGAKGEFYGCKGYPKCRNIKAAR</sequence>
<dbReference type="Pfam" id="PF01396">
    <property type="entry name" value="Zn_ribbon_Top1"/>
    <property type="match status" value="1"/>
</dbReference>
<dbReference type="eggNOG" id="COG0551">
    <property type="taxonomic scope" value="Bacteria"/>
</dbReference>
<dbReference type="InterPro" id="IPR052906">
    <property type="entry name" value="Type_IV_Methyl-Rstrct_Enzyme"/>
</dbReference>
<feature type="transmembrane region" description="Helical" evidence="1">
    <location>
        <begin position="35"/>
        <end position="54"/>
    </location>
</feature>
<proteinExistence type="predicted"/>